<reference evidence="2 3" key="1">
    <citation type="submission" date="2021-05" db="EMBL/GenBank/DDBJ databases">
        <authorList>
            <person name="Kumar R."/>
            <person name="Kumar A."/>
            <person name="Mukhia S."/>
        </authorList>
    </citation>
    <scope>NUCLEOTIDE SEQUENCE [LARGE SCALE GENOMIC DNA]</scope>
    <source>
        <strain evidence="2 3">ERMR7:08</strain>
    </source>
</reference>
<keyword evidence="3" id="KW-1185">Reference proteome</keyword>
<dbReference type="RefSeq" id="WP_281535352.1">
    <property type="nucleotide sequence ID" value="NZ_CP075584.1"/>
</dbReference>
<keyword evidence="1" id="KW-0812">Transmembrane</keyword>
<protein>
    <submittedName>
        <fullName evidence="2">Uncharacterized protein</fullName>
    </submittedName>
</protein>
<proteinExistence type="predicted"/>
<gene>
    <name evidence="2" type="ORF">KIV56_04590</name>
</gene>
<feature type="transmembrane region" description="Helical" evidence="1">
    <location>
        <begin position="58"/>
        <end position="78"/>
    </location>
</feature>
<name>A0ABY7NEH2_9MICO</name>
<accession>A0ABY7NEH2</accession>
<sequence>MRMCSFQPKESDLLVPSWFSAGFVTTNKKPDLHPPIGVRTGLFCAFEWLIFECDHNSWWHIFLAVLAFLSLGLLFGALGSGTKQQVFTGSGAREYNALRERRIREEISQLEFIVAGYDIKFADPQYKVTRYEKYLRDLYTRQADGELDAAEAAEAVALQTRLMKGGLKCDEIYVRKAPSGSPAEASE</sequence>
<keyword evidence="1" id="KW-0472">Membrane</keyword>
<evidence type="ECO:0000256" key="1">
    <source>
        <dbReference type="SAM" id="Phobius"/>
    </source>
</evidence>
<dbReference type="EMBL" id="CP075584">
    <property type="protein sequence ID" value="WBM80680.1"/>
    <property type="molecule type" value="Genomic_DNA"/>
</dbReference>
<evidence type="ECO:0000313" key="3">
    <source>
        <dbReference type="Proteomes" id="UP001212421"/>
    </source>
</evidence>
<keyword evidence="1" id="KW-1133">Transmembrane helix</keyword>
<dbReference type="Proteomes" id="UP001212421">
    <property type="component" value="Chromosome"/>
</dbReference>
<evidence type="ECO:0000313" key="2">
    <source>
        <dbReference type="EMBL" id="WBM80680.1"/>
    </source>
</evidence>
<organism evidence="2 3">
    <name type="scientific">Cryobacterium breve</name>
    <dbReference type="NCBI Taxonomy" id="1259258"/>
    <lineage>
        <taxon>Bacteria</taxon>
        <taxon>Bacillati</taxon>
        <taxon>Actinomycetota</taxon>
        <taxon>Actinomycetes</taxon>
        <taxon>Micrococcales</taxon>
        <taxon>Microbacteriaceae</taxon>
        <taxon>Cryobacterium</taxon>
    </lineage>
</organism>